<gene>
    <name evidence="2" type="ORF">Pla8534_35890</name>
</gene>
<dbReference type="PANTHER" id="PTHR13318">
    <property type="entry name" value="PARTNER OF PAIRED, ISOFORM B-RELATED"/>
    <property type="match status" value="1"/>
</dbReference>
<organism evidence="2 3">
    <name type="scientific">Lignipirellula cremea</name>
    <dbReference type="NCBI Taxonomy" id="2528010"/>
    <lineage>
        <taxon>Bacteria</taxon>
        <taxon>Pseudomonadati</taxon>
        <taxon>Planctomycetota</taxon>
        <taxon>Planctomycetia</taxon>
        <taxon>Pirellulales</taxon>
        <taxon>Pirellulaceae</taxon>
        <taxon>Lignipirellula</taxon>
    </lineage>
</organism>
<dbReference type="EMBL" id="CP036433">
    <property type="protein sequence ID" value="QDU95772.1"/>
    <property type="molecule type" value="Genomic_DNA"/>
</dbReference>
<evidence type="ECO:0008006" key="4">
    <source>
        <dbReference type="Google" id="ProtNLM"/>
    </source>
</evidence>
<protein>
    <recommendedName>
        <fullName evidence="4">Leucine Rich repeats (2 copies)</fullName>
    </recommendedName>
</protein>
<evidence type="ECO:0000256" key="1">
    <source>
        <dbReference type="SAM" id="SignalP"/>
    </source>
</evidence>
<accession>A0A518DVA9</accession>
<proteinExistence type="predicted"/>
<dbReference type="RefSeq" id="WP_145054471.1">
    <property type="nucleotide sequence ID" value="NZ_CP036433.1"/>
</dbReference>
<dbReference type="KEGG" id="lcre:Pla8534_35890"/>
<dbReference type="AlphaFoldDB" id="A0A518DVA9"/>
<dbReference type="InterPro" id="IPR032675">
    <property type="entry name" value="LRR_dom_sf"/>
</dbReference>
<evidence type="ECO:0000313" key="2">
    <source>
        <dbReference type="EMBL" id="QDU95772.1"/>
    </source>
</evidence>
<keyword evidence="1" id="KW-0732">Signal</keyword>
<keyword evidence="3" id="KW-1185">Reference proteome</keyword>
<dbReference type="GO" id="GO:0019005">
    <property type="term" value="C:SCF ubiquitin ligase complex"/>
    <property type="evidence" value="ECO:0007669"/>
    <property type="project" value="TreeGrafter"/>
</dbReference>
<dbReference type="SUPFAM" id="SSF52047">
    <property type="entry name" value="RNI-like"/>
    <property type="match status" value="2"/>
</dbReference>
<dbReference type="GO" id="GO:0031146">
    <property type="term" value="P:SCF-dependent proteasomal ubiquitin-dependent protein catabolic process"/>
    <property type="evidence" value="ECO:0007669"/>
    <property type="project" value="TreeGrafter"/>
</dbReference>
<feature type="signal peptide" evidence="1">
    <location>
        <begin position="1"/>
        <end position="24"/>
    </location>
</feature>
<name>A0A518DVA9_9BACT</name>
<evidence type="ECO:0000313" key="3">
    <source>
        <dbReference type="Proteomes" id="UP000317648"/>
    </source>
</evidence>
<dbReference type="Gene3D" id="3.80.10.10">
    <property type="entry name" value="Ribonuclease Inhibitor"/>
    <property type="match status" value="2"/>
</dbReference>
<feature type="chain" id="PRO_5022190254" description="Leucine Rich repeats (2 copies)" evidence="1">
    <location>
        <begin position="25"/>
        <end position="656"/>
    </location>
</feature>
<reference evidence="2 3" key="1">
    <citation type="submission" date="2019-02" db="EMBL/GenBank/DDBJ databases">
        <title>Deep-cultivation of Planctomycetes and their phenomic and genomic characterization uncovers novel biology.</title>
        <authorList>
            <person name="Wiegand S."/>
            <person name="Jogler M."/>
            <person name="Boedeker C."/>
            <person name="Pinto D."/>
            <person name="Vollmers J."/>
            <person name="Rivas-Marin E."/>
            <person name="Kohn T."/>
            <person name="Peeters S.H."/>
            <person name="Heuer A."/>
            <person name="Rast P."/>
            <person name="Oberbeckmann S."/>
            <person name="Bunk B."/>
            <person name="Jeske O."/>
            <person name="Meyerdierks A."/>
            <person name="Storesund J.E."/>
            <person name="Kallscheuer N."/>
            <person name="Luecker S."/>
            <person name="Lage O.M."/>
            <person name="Pohl T."/>
            <person name="Merkel B.J."/>
            <person name="Hornburger P."/>
            <person name="Mueller R.-W."/>
            <person name="Bruemmer F."/>
            <person name="Labrenz M."/>
            <person name="Spormann A.M."/>
            <person name="Op den Camp H."/>
            <person name="Overmann J."/>
            <person name="Amann R."/>
            <person name="Jetten M.S.M."/>
            <person name="Mascher T."/>
            <person name="Medema M.H."/>
            <person name="Devos D.P."/>
            <person name="Kaster A.-K."/>
            <person name="Ovreas L."/>
            <person name="Rohde M."/>
            <person name="Galperin M.Y."/>
            <person name="Jogler C."/>
        </authorList>
    </citation>
    <scope>NUCLEOTIDE SEQUENCE [LARGE SCALE GENOMIC DNA]</scope>
    <source>
        <strain evidence="2 3">Pla85_3_4</strain>
    </source>
</reference>
<dbReference type="Proteomes" id="UP000317648">
    <property type="component" value="Chromosome"/>
</dbReference>
<sequence precursor="true">MNRSILRYLPLLAAVLLLAGAARAEEPVSTDPFFVQKQPDGSIKVLIQNLRTPLPAAAHARLLAETTWTDVQVDVLDLPLARVLARCRHLQKLWVSFESKPGALEALSGSQSLRELQSYSLAPDREEMRWIARLPSLESLRLKRLSAEAAAGLADFRSLRTLELGIGRQDSSPDILKAVSQIAGLEELILGFSSRAVPPAASKSLANLTNLNKLEVAWSRHDFGPYDEAIWQHPETTYLDAVLLPLLAGGKLESLRLQNINVSQDLAEAIVRQTHLRELVVHGGFSWAECESTLLQCAELEVLELAIENHRTRKGPYTRDERAEQERDAIALQRMKRLRKLVLNRPPRRILEALAQVEQLQEFTLIWAGSGRSSFGIRDERDLYCFPVEFNRNLSRAVLKPLADAQSLRKLTLQTEGVQRGALAALNALPHLRELTVRCDFARTNLAAECPQLLPQLERLDLRGMALGSLQKADLHLPRLQKLVLTGATPTSLQPSPLEKAMANWEWDPEAPEEPHQPLPEWWETDRRDLRASLLEIVERAKNVSLLRLEETQISANGLIALGTLPNLKDVSLLNVELEGDLPELPGFARLQIFEAEGILEKSGQLKRALDQRQERRPKFLTVYTPASSSFEESELYSDLVSRIIRRRLTYNYDDD</sequence>